<dbReference type="GO" id="GO:0016757">
    <property type="term" value="F:glycosyltransferase activity"/>
    <property type="evidence" value="ECO:0007669"/>
    <property type="project" value="UniProtKB-KW"/>
</dbReference>
<sequence>MIVFAARLTRLLRAAGRLGHAAADLALGSVCAGCGEQPGPLCPRCRAALLGPASRVRTVPARPDLPLAGAATYAGAVRAAIIEHKERGRLPLARPLGDALAIAVTALLAADEGCRGPGRSGDLVADGGWRGPGRSGDLVADEGCRGPGRSGDLVAPPGSGRLGHVARAGLVAPPGSGRLGRFGDLAAPPGSGRPGHVARAGLVAGGGPFRVAHGDRPVVLIPVPSSPAAVRRRGHDPVLRTARRAAATLHRSGQQATVLAGLRHRRRVADQAGLDRRQREHNLHGAFAVTQAARRRSLGACVVVVDDIVTTGATLREATRALDEAGLHPCGVAVIAMV</sequence>
<dbReference type="PANTHER" id="PTHR47505:SF1">
    <property type="entry name" value="DNA UTILIZATION PROTEIN YHGH"/>
    <property type="match status" value="1"/>
</dbReference>
<organism evidence="3 4">
    <name type="scientific">Jiangella anatolica</name>
    <dbReference type="NCBI Taxonomy" id="2670374"/>
    <lineage>
        <taxon>Bacteria</taxon>
        <taxon>Bacillati</taxon>
        <taxon>Actinomycetota</taxon>
        <taxon>Actinomycetes</taxon>
        <taxon>Jiangellales</taxon>
        <taxon>Jiangellaceae</taxon>
        <taxon>Jiangella</taxon>
    </lineage>
</organism>
<feature type="domain" description="Phosphoribosyltransferase" evidence="2">
    <location>
        <begin position="292"/>
        <end position="335"/>
    </location>
</feature>
<keyword evidence="4" id="KW-1185">Reference proteome</keyword>
<protein>
    <submittedName>
        <fullName evidence="3">Phosphoribosyltransferase</fullName>
    </submittedName>
</protein>
<dbReference type="PANTHER" id="PTHR47505">
    <property type="entry name" value="DNA UTILIZATION PROTEIN YHGH"/>
    <property type="match status" value="1"/>
</dbReference>
<comment type="caution">
    <text evidence="3">The sequence shown here is derived from an EMBL/GenBank/DDBJ whole genome shotgun (WGS) entry which is preliminary data.</text>
</comment>
<keyword evidence="3" id="KW-0808">Transferase</keyword>
<dbReference type="EMBL" id="POTW01000072">
    <property type="protein sequence ID" value="PZF80902.1"/>
    <property type="molecule type" value="Genomic_DNA"/>
</dbReference>
<dbReference type="InterPro" id="IPR000836">
    <property type="entry name" value="PRTase_dom"/>
</dbReference>
<evidence type="ECO:0000313" key="4">
    <source>
        <dbReference type="Proteomes" id="UP000248764"/>
    </source>
</evidence>
<dbReference type="InterPro" id="IPR051910">
    <property type="entry name" value="ComF/GntX_DNA_util-trans"/>
</dbReference>
<dbReference type="Proteomes" id="UP000248764">
    <property type="component" value="Unassembled WGS sequence"/>
</dbReference>
<comment type="similarity">
    <text evidence="1">Belongs to the ComF/GntX family.</text>
</comment>
<dbReference type="Pfam" id="PF00156">
    <property type="entry name" value="Pribosyltran"/>
    <property type="match status" value="1"/>
</dbReference>
<dbReference type="AlphaFoldDB" id="A0A2W2B4H4"/>
<dbReference type="RefSeq" id="WP_111257109.1">
    <property type="nucleotide sequence ID" value="NZ_POTW01000072.1"/>
</dbReference>
<accession>A0A2W2B4H4</accession>
<keyword evidence="3" id="KW-0328">Glycosyltransferase</keyword>
<evidence type="ECO:0000259" key="2">
    <source>
        <dbReference type="Pfam" id="PF00156"/>
    </source>
</evidence>
<evidence type="ECO:0000256" key="1">
    <source>
        <dbReference type="ARBA" id="ARBA00008007"/>
    </source>
</evidence>
<name>A0A2W2B4H4_9ACTN</name>
<gene>
    <name evidence="3" type="ORF">C1I92_23665</name>
</gene>
<evidence type="ECO:0000313" key="3">
    <source>
        <dbReference type="EMBL" id="PZF80902.1"/>
    </source>
</evidence>
<proteinExistence type="inferred from homology"/>
<dbReference type="InterPro" id="IPR029057">
    <property type="entry name" value="PRTase-like"/>
</dbReference>
<dbReference type="Gene3D" id="3.40.50.2020">
    <property type="match status" value="1"/>
</dbReference>
<dbReference type="SUPFAM" id="SSF53271">
    <property type="entry name" value="PRTase-like"/>
    <property type="match status" value="1"/>
</dbReference>
<reference evidence="3 4" key="1">
    <citation type="submission" date="2018-01" db="EMBL/GenBank/DDBJ databases">
        <title>Draft genome sequence of Jiangella sp. GTF31.</title>
        <authorList>
            <person name="Sahin N."/>
            <person name="Ay H."/>
            <person name="Saygin H."/>
        </authorList>
    </citation>
    <scope>NUCLEOTIDE SEQUENCE [LARGE SCALE GENOMIC DNA]</scope>
    <source>
        <strain evidence="3 4">GTF31</strain>
    </source>
</reference>